<reference evidence="7 8" key="1">
    <citation type="journal article" date="2017" name="Nat. Microbiol.">
        <title>Natural product diversity associated with the nematode symbionts Photorhabdus and Xenorhabdus.</title>
        <authorList>
            <person name="Tobias N.J."/>
            <person name="Wolff H."/>
            <person name="Djahanschiri B."/>
            <person name="Grundmann F."/>
            <person name="Kronenwerth M."/>
            <person name="Shi Y.M."/>
            <person name="Simonyi S."/>
            <person name="Grun P."/>
            <person name="Shapiro-Ilan D."/>
            <person name="Pidot S.J."/>
            <person name="Stinear T.P."/>
            <person name="Ebersberger I."/>
            <person name="Bode H.B."/>
        </authorList>
    </citation>
    <scope>NUCLEOTIDE SEQUENCE [LARGE SCALE GENOMIC DNA]</scope>
    <source>
        <strain evidence="7 8">DSM 17902</strain>
    </source>
</reference>
<feature type="transmembrane region" description="Helical" evidence="6">
    <location>
        <begin position="66"/>
        <end position="85"/>
    </location>
</feature>
<feature type="transmembrane region" description="Helical" evidence="6">
    <location>
        <begin position="277"/>
        <end position="298"/>
    </location>
</feature>
<accession>A0A2D0JUM9</accession>
<dbReference type="InterPro" id="IPR004752">
    <property type="entry name" value="AmpG_permease/AT-1"/>
</dbReference>
<dbReference type="AlphaFoldDB" id="A0A2D0JUM9"/>
<feature type="transmembrane region" description="Helical" evidence="6">
    <location>
        <begin position="101"/>
        <end position="119"/>
    </location>
</feature>
<feature type="transmembrane region" description="Helical" evidence="6">
    <location>
        <begin position="190"/>
        <end position="211"/>
    </location>
</feature>
<evidence type="ECO:0000256" key="4">
    <source>
        <dbReference type="ARBA" id="ARBA00022989"/>
    </source>
</evidence>
<dbReference type="InterPro" id="IPR011701">
    <property type="entry name" value="MFS"/>
</dbReference>
<dbReference type="PANTHER" id="PTHR12778:SF10">
    <property type="entry name" value="MAJOR FACILITATOR SUPERFAMILY DOMAIN-CONTAINING PROTEIN 3"/>
    <property type="match status" value="1"/>
</dbReference>
<dbReference type="Proteomes" id="UP000221980">
    <property type="component" value="Unassembled WGS sequence"/>
</dbReference>
<dbReference type="GO" id="GO:0022857">
    <property type="term" value="F:transmembrane transporter activity"/>
    <property type="evidence" value="ECO:0007669"/>
    <property type="project" value="InterPro"/>
</dbReference>
<feature type="transmembrane region" description="Helical" evidence="6">
    <location>
        <begin position="367"/>
        <end position="391"/>
    </location>
</feature>
<feature type="transmembrane region" description="Helical" evidence="6">
    <location>
        <begin position="25"/>
        <end position="46"/>
    </location>
</feature>
<dbReference type="PANTHER" id="PTHR12778">
    <property type="entry name" value="SOLUTE CARRIER FAMILY 33 ACETYL-COA TRANSPORTER -RELATED"/>
    <property type="match status" value="1"/>
</dbReference>
<feature type="transmembrane region" description="Helical" evidence="6">
    <location>
        <begin position="397"/>
        <end position="416"/>
    </location>
</feature>
<keyword evidence="2" id="KW-0813">Transport</keyword>
<comment type="subcellular location">
    <subcellularLocation>
        <location evidence="1">Membrane</location>
        <topology evidence="1">Multi-pass membrane protein</topology>
    </subcellularLocation>
</comment>
<evidence type="ECO:0000256" key="1">
    <source>
        <dbReference type="ARBA" id="ARBA00004141"/>
    </source>
</evidence>
<keyword evidence="8" id="KW-1185">Reference proteome</keyword>
<evidence type="ECO:0000256" key="3">
    <source>
        <dbReference type="ARBA" id="ARBA00022692"/>
    </source>
</evidence>
<gene>
    <name evidence="7" type="ORF">Xmir_00973</name>
</gene>
<evidence type="ECO:0000256" key="2">
    <source>
        <dbReference type="ARBA" id="ARBA00022448"/>
    </source>
</evidence>
<evidence type="ECO:0000313" key="7">
    <source>
        <dbReference type="EMBL" id="PHM50082.1"/>
    </source>
</evidence>
<comment type="caution">
    <text evidence="7">The sequence shown here is derived from an EMBL/GenBank/DDBJ whole genome shotgun (WGS) entry which is preliminary data.</text>
</comment>
<dbReference type="SUPFAM" id="SSF103473">
    <property type="entry name" value="MFS general substrate transporter"/>
    <property type="match status" value="1"/>
</dbReference>
<keyword evidence="5 6" id="KW-0472">Membrane</keyword>
<feature type="transmembrane region" description="Helical" evidence="6">
    <location>
        <begin position="243"/>
        <end position="265"/>
    </location>
</feature>
<dbReference type="Gene3D" id="1.20.1250.20">
    <property type="entry name" value="MFS general substrate transporter like domains"/>
    <property type="match status" value="2"/>
</dbReference>
<proteinExistence type="predicted"/>
<dbReference type="InterPro" id="IPR036259">
    <property type="entry name" value="MFS_trans_sf"/>
</dbReference>
<evidence type="ECO:0000313" key="8">
    <source>
        <dbReference type="Proteomes" id="UP000221980"/>
    </source>
</evidence>
<keyword evidence="4 6" id="KW-1133">Transmembrane helix</keyword>
<keyword evidence="3 6" id="KW-0812">Transmembrane</keyword>
<protein>
    <submittedName>
        <fullName evidence="7">MFS family transporter</fullName>
    </submittedName>
</protein>
<dbReference type="Pfam" id="PF07690">
    <property type="entry name" value="MFS_1"/>
    <property type="match status" value="1"/>
</dbReference>
<dbReference type="RefSeq" id="WP_099113291.1">
    <property type="nucleotide sequence ID" value="NZ_CAWNQI010000062.1"/>
</dbReference>
<dbReference type="OrthoDB" id="9787815at2"/>
<feature type="transmembrane region" description="Helical" evidence="6">
    <location>
        <begin position="163"/>
        <end position="184"/>
    </location>
</feature>
<sequence length="430" mass="46360">MTNNTSTDNTSANNTSTDNLLPPRYISLLLLTLAGVYTIQSTIGMFTLQSMPAFLRSHGVTPDKIGLLYLLMLPWAFKFLWAPIVERYRKSGLGDTNPRRIMLCGNLLIALLFGSISLAKPAEHMPLIIAALFLITLVLTVVDTTTDGHAIDRLSPQHRPWSNVMQVGGSYLGAIIGSGLFLYLTSLYGWHIGAGMLVIVILLMSLPILFIRGSQEKKEPGVAKASVKPSLKNALRRTPVKQALVLILLCMIGTRLSLGMFSPFLVDRGVDLTQLGIIAASGGALAGLSGVLLGGIIVRKSGAIQTLLGLMLLECMVLVGIFWLAQQPEAPLSLLSAAYVFITLITAAKFVALYTQMMSLAASAQSGVDFALMQSADMSIAIICSMAGGLIVTKASYASLFALASFFTLAGLFWTLHKRRDFQKENLYAQ</sequence>
<organism evidence="7 8">
    <name type="scientific">Xenorhabdus miraniensis</name>
    <dbReference type="NCBI Taxonomy" id="351674"/>
    <lineage>
        <taxon>Bacteria</taxon>
        <taxon>Pseudomonadati</taxon>
        <taxon>Pseudomonadota</taxon>
        <taxon>Gammaproteobacteria</taxon>
        <taxon>Enterobacterales</taxon>
        <taxon>Morganellaceae</taxon>
        <taxon>Xenorhabdus</taxon>
    </lineage>
</organism>
<evidence type="ECO:0000256" key="5">
    <source>
        <dbReference type="ARBA" id="ARBA00023136"/>
    </source>
</evidence>
<dbReference type="EMBL" id="NITZ01000003">
    <property type="protein sequence ID" value="PHM50082.1"/>
    <property type="molecule type" value="Genomic_DNA"/>
</dbReference>
<feature type="transmembrane region" description="Helical" evidence="6">
    <location>
        <begin position="307"/>
        <end position="325"/>
    </location>
</feature>
<dbReference type="GO" id="GO:0016020">
    <property type="term" value="C:membrane"/>
    <property type="evidence" value="ECO:0007669"/>
    <property type="project" value="UniProtKB-SubCell"/>
</dbReference>
<feature type="transmembrane region" description="Helical" evidence="6">
    <location>
        <begin position="125"/>
        <end position="142"/>
    </location>
</feature>
<evidence type="ECO:0000256" key="6">
    <source>
        <dbReference type="SAM" id="Phobius"/>
    </source>
</evidence>
<feature type="transmembrane region" description="Helical" evidence="6">
    <location>
        <begin position="337"/>
        <end position="355"/>
    </location>
</feature>
<name>A0A2D0JUM9_9GAMM</name>